<dbReference type="Pfam" id="PF02203">
    <property type="entry name" value="TarH"/>
    <property type="match status" value="1"/>
</dbReference>
<comment type="caution">
    <text evidence="9">The sequence shown here is derived from an EMBL/GenBank/DDBJ whole genome shotgun (WGS) entry which is preliminary data.</text>
</comment>
<evidence type="ECO:0000256" key="3">
    <source>
        <dbReference type="ARBA" id="ARBA00022692"/>
    </source>
</evidence>
<accession>A0ABY2SRV2</accession>
<keyword evidence="4 7" id="KW-1133">Transmembrane helix</keyword>
<evidence type="ECO:0000256" key="4">
    <source>
        <dbReference type="ARBA" id="ARBA00022989"/>
    </source>
</evidence>
<keyword evidence="6" id="KW-0807">Transducer</keyword>
<keyword evidence="10" id="KW-1185">Reference proteome</keyword>
<proteinExistence type="predicted"/>
<keyword evidence="3 7" id="KW-0812">Transmembrane</keyword>
<evidence type="ECO:0000256" key="5">
    <source>
        <dbReference type="ARBA" id="ARBA00023136"/>
    </source>
</evidence>
<dbReference type="RefSeq" id="WP_136988582.1">
    <property type="nucleotide sequence ID" value="NZ_SZPQ01000002.1"/>
</dbReference>
<evidence type="ECO:0000313" key="9">
    <source>
        <dbReference type="EMBL" id="TKI08308.1"/>
    </source>
</evidence>
<protein>
    <recommendedName>
        <fullName evidence="8">Chemotaxis methyl-accepting receptor Tar-related ligand-binding domain-containing protein</fullName>
    </recommendedName>
</protein>
<evidence type="ECO:0000256" key="2">
    <source>
        <dbReference type="ARBA" id="ARBA00022475"/>
    </source>
</evidence>
<evidence type="ECO:0000256" key="1">
    <source>
        <dbReference type="ARBA" id="ARBA00004236"/>
    </source>
</evidence>
<organism evidence="9 10">
    <name type="scientific">Martelella alba</name>
    <dbReference type="NCBI Taxonomy" id="2590451"/>
    <lineage>
        <taxon>Bacteria</taxon>
        <taxon>Pseudomonadati</taxon>
        <taxon>Pseudomonadota</taxon>
        <taxon>Alphaproteobacteria</taxon>
        <taxon>Hyphomicrobiales</taxon>
        <taxon>Aurantimonadaceae</taxon>
        <taxon>Martelella</taxon>
    </lineage>
</organism>
<name>A0ABY2SRV2_9HYPH</name>
<dbReference type="InterPro" id="IPR003122">
    <property type="entry name" value="Tar_rcpt_lig-bd"/>
</dbReference>
<gene>
    <name evidence="9" type="ORF">FCN80_03970</name>
</gene>
<keyword evidence="2" id="KW-1003">Cell membrane</keyword>
<keyword evidence="5 7" id="KW-0472">Membrane</keyword>
<evidence type="ECO:0000256" key="6">
    <source>
        <dbReference type="ARBA" id="ARBA00023224"/>
    </source>
</evidence>
<sequence length="104" mass="11561">MFNPIDVFIGLMLILPIFGLFQVLSGGVFYCWVARDQRGFSIQHHFQRQRTARGDSLAVLEGTHTTLTRSWANPIPLFDDGGLSLWNTLAPVMKGMAVGTPKRG</sequence>
<comment type="subcellular location">
    <subcellularLocation>
        <location evidence="1">Cell membrane</location>
    </subcellularLocation>
</comment>
<evidence type="ECO:0000259" key="8">
    <source>
        <dbReference type="Pfam" id="PF02203"/>
    </source>
</evidence>
<evidence type="ECO:0000313" key="10">
    <source>
        <dbReference type="Proteomes" id="UP000305202"/>
    </source>
</evidence>
<dbReference type="Proteomes" id="UP000305202">
    <property type="component" value="Unassembled WGS sequence"/>
</dbReference>
<reference evidence="9 10" key="1">
    <citation type="submission" date="2019-04" db="EMBL/GenBank/DDBJ databases">
        <authorList>
            <person name="Li M."/>
            <person name="Gao C."/>
        </authorList>
    </citation>
    <scope>NUCLEOTIDE SEQUENCE [LARGE SCALE GENOMIC DNA]</scope>
    <source>
        <strain evidence="9 10">BGMRC 2031</strain>
    </source>
</reference>
<evidence type="ECO:0000256" key="7">
    <source>
        <dbReference type="SAM" id="Phobius"/>
    </source>
</evidence>
<feature type="transmembrane region" description="Helical" evidence="7">
    <location>
        <begin position="12"/>
        <end position="33"/>
    </location>
</feature>
<feature type="domain" description="Chemotaxis methyl-accepting receptor Tar-related ligand-binding" evidence="8">
    <location>
        <begin position="1"/>
        <end position="69"/>
    </location>
</feature>
<dbReference type="EMBL" id="SZPQ01000002">
    <property type="protein sequence ID" value="TKI08308.1"/>
    <property type="molecule type" value="Genomic_DNA"/>
</dbReference>